<dbReference type="Proteomes" id="UP000288216">
    <property type="component" value="Unassembled WGS sequence"/>
</dbReference>
<name>A0A401QJJ4_SCYTO</name>
<evidence type="ECO:0000313" key="1">
    <source>
        <dbReference type="EMBL" id="GCB85533.1"/>
    </source>
</evidence>
<accession>A0A401QJJ4</accession>
<protein>
    <submittedName>
        <fullName evidence="1">Uncharacterized protein</fullName>
    </submittedName>
</protein>
<keyword evidence="2" id="KW-1185">Reference proteome</keyword>
<evidence type="ECO:0000313" key="2">
    <source>
        <dbReference type="Proteomes" id="UP000288216"/>
    </source>
</evidence>
<feature type="non-terminal residue" evidence="1">
    <location>
        <position position="59"/>
    </location>
</feature>
<sequence length="59" mass="7141">MRQSVFTPAHWLMEQWVEYLDETFARYRKECTEDVTQMIASIKEVVDRVEEKMTIQGQE</sequence>
<dbReference type="AlphaFoldDB" id="A0A401QJJ4"/>
<dbReference type="EMBL" id="BFAA01175074">
    <property type="protein sequence ID" value="GCB85533.1"/>
    <property type="molecule type" value="Genomic_DNA"/>
</dbReference>
<gene>
    <name evidence="1" type="ORF">scyTo_0026247</name>
</gene>
<reference evidence="1 2" key="1">
    <citation type="journal article" date="2018" name="Nat. Ecol. Evol.">
        <title>Shark genomes provide insights into elasmobranch evolution and the origin of vertebrates.</title>
        <authorList>
            <person name="Hara Y"/>
            <person name="Yamaguchi K"/>
            <person name="Onimaru K"/>
            <person name="Kadota M"/>
            <person name="Koyanagi M"/>
            <person name="Keeley SD"/>
            <person name="Tatsumi K"/>
            <person name="Tanaka K"/>
            <person name="Motone F"/>
            <person name="Kageyama Y"/>
            <person name="Nozu R"/>
            <person name="Adachi N"/>
            <person name="Nishimura O"/>
            <person name="Nakagawa R"/>
            <person name="Tanegashima C"/>
            <person name="Kiyatake I"/>
            <person name="Matsumoto R"/>
            <person name="Murakumo K"/>
            <person name="Nishida K"/>
            <person name="Terakita A"/>
            <person name="Kuratani S"/>
            <person name="Sato K"/>
            <person name="Hyodo S Kuraku.S."/>
        </authorList>
    </citation>
    <scope>NUCLEOTIDE SEQUENCE [LARGE SCALE GENOMIC DNA]</scope>
</reference>
<proteinExistence type="predicted"/>
<organism evidence="1 2">
    <name type="scientific">Scyliorhinus torazame</name>
    <name type="common">Cloudy catshark</name>
    <name type="synonym">Catulus torazame</name>
    <dbReference type="NCBI Taxonomy" id="75743"/>
    <lineage>
        <taxon>Eukaryota</taxon>
        <taxon>Metazoa</taxon>
        <taxon>Chordata</taxon>
        <taxon>Craniata</taxon>
        <taxon>Vertebrata</taxon>
        <taxon>Chondrichthyes</taxon>
        <taxon>Elasmobranchii</taxon>
        <taxon>Galeomorphii</taxon>
        <taxon>Galeoidea</taxon>
        <taxon>Carcharhiniformes</taxon>
        <taxon>Scyliorhinidae</taxon>
        <taxon>Scyliorhinus</taxon>
    </lineage>
</organism>
<comment type="caution">
    <text evidence="1">The sequence shown here is derived from an EMBL/GenBank/DDBJ whole genome shotgun (WGS) entry which is preliminary data.</text>
</comment>